<evidence type="ECO:0000256" key="1">
    <source>
        <dbReference type="ARBA" id="ARBA00009921"/>
    </source>
</evidence>
<evidence type="ECO:0000256" key="4">
    <source>
        <dbReference type="ARBA" id="ARBA00022839"/>
    </source>
</evidence>
<reference evidence="6 7" key="1">
    <citation type="journal article" date="2018" name="Nat. Ecol. Evol.">
        <title>Pezizomycetes genomes reveal the molecular basis of ectomycorrhizal truffle lifestyle.</title>
        <authorList>
            <person name="Murat C."/>
            <person name="Payen T."/>
            <person name="Noel B."/>
            <person name="Kuo A."/>
            <person name="Morin E."/>
            <person name="Chen J."/>
            <person name="Kohler A."/>
            <person name="Krizsan K."/>
            <person name="Balestrini R."/>
            <person name="Da Silva C."/>
            <person name="Montanini B."/>
            <person name="Hainaut M."/>
            <person name="Levati E."/>
            <person name="Barry K.W."/>
            <person name="Belfiori B."/>
            <person name="Cichocki N."/>
            <person name="Clum A."/>
            <person name="Dockter R.B."/>
            <person name="Fauchery L."/>
            <person name="Guy J."/>
            <person name="Iotti M."/>
            <person name="Le Tacon F."/>
            <person name="Lindquist E.A."/>
            <person name="Lipzen A."/>
            <person name="Malagnac F."/>
            <person name="Mello A."/>
            <person name="Molinier V."/>
            <person name="Miyauchi S."/>
            <person name="Poulain J."/>
            <person name="Riccioni C."/>
            <person name="Rubini A."/>
            <person name="Sitrit Y."/>
            <person name="Splivallo R."/>
            <person name="Traeger S."/>
            <person name="Wang M."/>
            <person name="Zifcakova L."/>
            <person name="Wipf D."/>
            <person name="Zambonelli A."/>
            <person name="Paolocci F."/>
            <person name="Nowrousian M."/>
            <person name="Ottonello S."/>
            <person name="Baldrian P."/>
            <person name="Spatafora J.W."/>
            <person name="Henrissat B."/>
            <person name="Nagy L.G."/>
            <person name="Aury J.M."/>
            <person name="Wincker P."/>
            <person name="Grigoriev I.V."/>
            <person name="Bonfante P."/>
            <person name="Martin F.M."/>
        </authorList>
    </citation>
    <scope>NUCLEOTIDE SEQUENCE [LARGE SCALE GENOMIC DNA]</scope>
    <source>
        <strain evidence="6 7">RN42</strain>
    </source>
</reference>
<keyword evidence="4" id="KW-0269">Exonuclease</keyword>
<dbReference type="Pfam" id="PF00929">
    <property type="entry name" value="RNase_T"/>
    <property type="match status" value="1"/>
</dbReference>
<dbReference type="InterPro" id="IPR036397">
    <property type="entry name" value="RNaseH_sf"/>
</dbReference>
<dbReference type="SUPFAM" id="SSF53098">
    <property type="entry name" value="Ribonuclease H-like"/>
    <property type="match status" value="1"/>
</dbReference>
<dbReference type="STRING" id="1160509.A0A3N4HX83"/>
<protein>
    <submittedName>
        <fullName evidence="6">Ribonuclease H-like protein</fullName>
    </submittedName>
</protein>
<dbReference type="InterPro" id="IPR013520">
    <property type="entry name" value="Ribonucl_H"/>
</dbReference>
<dbReference type="PANTHER" id="PTHR11046">
    <property type="entry name" value="OLIGORIBONUCLEASE, MITOCHONDRIAL"/>
    <property type="match status" value="1"/>
</dbReference>
<dbReference type="OrthoDB" id="270189at2759"/>
<proteinExistence type="inferred from homology"/>
<dbReference type="PANTHER" id="PTHR11046:SF0">
    <property type="entry name" value="OLIGORIBONUCLEASE, MITOCHONDRIAL"/>
    <property type="match status" value="1"/>
</dbReference>
<organism evidence="6 7">
    <name type="scientific">Ascobolus immersus RN42</name>
    <dbReference type="NCBI Taxonomy" id="1160509"/>
    <lineage>
        <taxon>Eukaryota</taxon>
        <taxon>Fungi</taxon>
        <taxon>Dikarya</taxon>
        <taxon>Ascomycota</taxon>
        <taxon>Pezizomycotina</taxon>
        <taxon>Pezizomycetes</taxon>
        <taxon>Pezizales</taxon>
        <taxon>Ascobolaceae</taxon>
        <taxon>Ascobolus</taxon>
    </lineage>
</organism>
<dbReference type="SMART" id="SM00479">
    <property type="entry name" value="EXOIII"/>
    <property type="match status" value="1"/>
</dbReference>
<evidence type="ECO:0000313" key="6">
    <source>
        <dbReference type="EMBL" id="RPA76450.1"/>
    </source>
</evidence>
<dbReference type="GO" id="GO:0000175">
    <property type="term" value="F:3'-5'-RNA exonuclease activity"/>
    <property type="evidence" value="ECO:0007669"/>
    <property type="project" value="InterPro"/>
</dbReference>
<dbReference type="InterPro" id="IPR022894">
    <property type="entry name" value="Oligoribonuclease"/>
</dbReference>
<accession>A0A3N4HX83</accession>
<evidence type="ECO:0000313" key="7">
    <source>
        <dbReference type="Proteomes" id="UP000275078"/>
    </source>
</evidence>
<dbReference type="GO" id="GO:0005739">
    <property type="term" value="C:mitochondrion"/>
    <property type="evidence" value="ECO:0007669"/>
    <property type="project" value="TreeGrafter"/>
</dbReference>
<evidence type="ECO:0000256" key="3">
    <source>
        <dbReference type="ARBA" id="ARBA00022801"/>
    </source>
</evidence>
<keyword evidence="3" id="KW-0378">Hydrolase</keyword>
<dbReference type="Proteomes" id="UP000275078">
    <property type="component" value="Unassembled WGS sequence"/>
</dbReference>
<dbReference type="CDD" id="cd06135">
    <property type="entry name" value="Orn"/>
    <property type="match status" value="1"/>
</dbReference>
<evidence type="ECO:0000259" key="5">
    <source>
        <dbReference type="SMART" id="SM00479"/>
    </source>
</evidence>
<dbReference type="InterPro" id="IPR012337">
    <property type="entry name" value="RNaseH-like_sf"/>
</dbReference>
<comment type="similarity">
    <text evidence="1">Belongs to the oligoribonuclease family.</text>
</comment>
<gene>
    <name evidence="6" type="ORF">BJ508DRAFT_319259</name>
</gene>
<dbReference type="Gene3D" id="3.30.420.10">
    <property type="entry name" value="Ribonuclease H-like superfamily/Ribonuclease H"/>
    <property type="match status" value="1"/>
</dbReference>
<sequence>MGNDLGPSSSPLVWVDCEMTGLSLQTDTIIEVCCYITSPTLSLLTPTPYHVIINKPLEVMSRMDDWCTRTHSSSGLTAAVLSSTVTLEQAQAGLLAFIKQHVPYPKYGLLAGNSVHADRMFLDKEFKEVVEYLHHRIVDVSSFKECVRMWCGKEVIRGVPRKKGVHRAQEDILESIEELRYYKRVFFDGK</sequence>
<dbReference type="GO" id="GO:0003676">
    <property type="term" value="F:nucleic acid binding"/>
    <property type="evidence" value="ECO:0007669"/>
    <property type="project" value="InterPro"/>
</dbReference>
<keyword evidence="7" id="KW-1185">Reference proteome</keyword>
<dbReference type="AlphaFoldDB" id="A0A3N4HX83"/>
<feature type="domain" description="Exonuclease" evidence="5">
    <location>
        <begin position="11"/>
        <end position="188"/>
    </location>
</feature>
<dbReference type="NCBIfam" id="NF003765">
    <property type="entry name" value="PRK05359.1"/>
    <property type="match status" value="1"/>
</dbReference>
<dbReference type="EMBL" id="ML119744">
    <property type="protein sequence ID" value="RPA76450.1"/>
    <property type="molecule type" value="Genomic_DNA"/>
</dbReference>
<name>A0A3N4HX83_ASCIM</name>
<dbReference type="FunFam" id="3.30.420.10:FF:000003">
    <property type="entry name" value="Oligoribonuclease"/>
    <property type="match status" value="1"/>
</dbReference>
<keyword evidence="2" id="KW-0540">Nuclease</keyword>
<evidence type="ECO:0000256" key="2">
    <source>
        <dbReference type="ARBA" id="ARBA00022722"/>
    </source>
</evidence>